<dbReference type="EMBL" id="WJXW01000015">
    <property type="protein sequence ID" value="KAF9729918.1"/>
    <property type="molecule type" value="Genomic_DNA"/>
</dbReference>
<gene>
    <name evidence="1" type="ORF">PMIN01_11851</name>
</gene>
<evidence type="ECO:0000313" key="2">
    <source>
        <dbReference type="Proteomes" id="UP000756921"/>
    </source>
</evidence>
<reference evidence="1" key="1">
    <citation type="journal article" date="2020" name="Mol. Plant Microbe Interact.">
        <title>Genome Sequence of the Biocontrol Agent Coniothyrium minitans strain Conio (IMI 134523).</title>
        <authorList>
            <person name="Patel D."/>
            <person name="Shittu T.A."/>
            <person name="Baroncelli R."/>
            <person name="Muthumeenakshi S."/>
            <person name="Osborne T.H."/>
            <person name="Janganan T.K."/>
            <person name="Sreenivasaprasad S."/>
        </authorList>
    </citation>
    <scope>NUCLEOTIDE SEQUENCE</scope>
    <source>
        <strain evidence="1">Conio</strain>
    </source>
</reference>
<comment type="caution">
    <text evidence="1">The sequence shown here is derived from an EMBL/GenBank/DDBJ whole genome shotgun (WGS) entry which is preliminary data.</text>
</comment>
<sequence>MIRTRNHSSYTPALLFQCLRGHYDGQCFLSRPYAQHHPWLRPHEIQAVMQAYESNIAITSRCEYTIVSETTTDASDDLSTHSIAPSSPSQRYVNAHWPI</sequence>
<organism evidence="1 2">
    <name type="scientific">Paraphaeosphaeria minitans</name>
    <dbReference type="NCBI Taxonomy" id="565426"/>
    <lineage>
        <taxon>Eukaryota</taxon>
        <taxon>Fungi</taxon>
        <taxon>Dikarya</taxon>
        <taxon>Ascomycota</taxon>
        <taxon>Pezizomycotina</taxon>
        <taxon>Dothideomycetes</taxon>
        <taxon>Pleosporomycetidae</taxon>
        <taxon>Pleosporales</taxon>
        <taxon>Massarineae</taxon>
        <taxon>Didymosphaeriaceae</taxon>
        <taxon>Paraphaeosphaeria</taxon>
    </lineage>
</organism>
<keyword evidence="2" id="KW-1185">Reference proteome</keyword>
<accession>A0A9P6G733</accession>
<dbReference type="Proteomes" id="UP000756921">
    <property type="component" value="Unassembled WGS sequence"/>
</dbReference>
<name>A0A9P6G733_9PLEO</name>
<dbReference type="AlphaFoldDB" id="A0A9P6G733"/>
<protein>
    <submittedName>
        <fullName evidence="1">Uncharacterized protein</fullName>
    </submittedName>
</protein>
<evidence type="ECO:0000313" key="1">
    <source>
        <dbReference type="EMBL" id="KAF9729918.1"/>
    </source>
</evidence>
<proteinExistence type="predicted"/>